<keyword evidence="1" id="KW-0479">Metal-binding</keyword>
<proteinExistence type="predicted"/>
<dbReference type="InterPro" id="IPR001130">
    <property type="entry name" value="TatD-like"/>
</dbReference>
<dbReference type="Gene3D" id="3.20.20.140">
    <property type="entry name" value="Metal-dependent hydrolases"/>
    <property type="match status" value="1"/>
</dbReference>
<gene>
    <name evidence="2" type="ORF">SAMN05444412_12420</name>
</gene>
<dbReference type="CDD" id="cd01310">
    <property type="entry name" value="TatD_DNAse"/>
    <property type="match status" value="1"/>
</dbReference>
<dbReference type="Pfam" id="PF01026">
    <property type="entry name" value="TatD_DNase"/>
    <property type="match status" value="1"/>
</dbReference>
<evidence type="ECO:0000256" key="1">
    <source>
        <dbReference type="ARBA" id="ARBA00022723"/>
    </source>
</evidence>
<dbReference type="RefSeq" id="WP_019600461.1">
    <property type="nucleotide sequence ID" value="NZ_FNQC01000024.1"/>
</dbReference>
<dbReference type="Proteomes" id="UP000199663">
    <property type="component" value="Unassembled WGS sequence"/>
</dbReference>
<protein>
    <submittedName>
        <fullName evidence="2">TatD DNase family protein</fullName>
    </submittedName>
</protein>
<sequence>MNFTDTHAHIYSSKFDGDRAEIIGRSVQNGVHKIYMPNISVESIDPMLDAESKYPGICIPMMGLHPCDVKKDFAKELYVMEEWLEKRPFSAIGETGLDLYWDKTFFEEQKESLKIHINWAKQKNLPIVLHCRASMDETIKIIREEKTAALRGIFHCFSGSLEQAREIIDLGFLLGIGGVSTYKNGGLDKVFPGISLEHVVLETDSPYLAPVPFRGKRNSPEYVPVIAERLSFLTGKTIQEVSIITEQNSQNIFHRF</sequence>
<comment type="caution">
    <text evidence="2">The sequence shown here is derived from an EMBL/GenBank/DDBJ whole genome shotgun (WGS) entry which is preliminary data.</text>
</comment>
<evidence type="ECO:0000313" key="2">
    <source>
        <dbReference type="EMBL" id="SDZ55896.1"/>
    </source>
</evidence>
<dbReference type="PIRSF" id="PIRSF005902">
    <property type="entry name" value="DNase_TatD"/>
    <property type="match status" value="1"/>
</dbReference>
<evidence type="ECO:0000313" key="3">
    <source>
        <dbReference type="Proteomes" id="UP000199663"/>
    </source>
</evidence>
<organism evidence="2 3">
    <name type="scientific">Rhodonellum ikkaensis</name>
    <dbReference type="NCBI Taxonomy" id="336829"/>
    <lineage>
        <taxon>Bacteria</taxon>
        <taxon>Pseudomonadati</taxon>
        <taxon>Bacteroidota</taxon>
        <taxon>Cytophagia</taxon>
        <taxon>Cytophagales</taxon>
        <taxon>Cytophagaceae</taxon>
        <taxon>Rhodonellum</taxon>
    </lineage>
</organism>
<dbReference type="PANTHER" id="PTHR46124">
    <property type="entry name" value="D-AMINOACYL-TRNA DEACYLASE"/>
    <property type="match status" value="1"/>
</dbReference>
<dbReference type="SUPFAM" id="SSF51556">
    <property type="entry name" value="Metallo-dependent hydrolases"/>
    <property type="match status" value="1"/>
</dbReference>
<name>A0A1H3U071_9BACT</name>
<dbReference type="NCBIfam" id="TIGR00010">
    <property type="entry name" value="YchF/TatD family DNA exonuclease"/>
    <property type="match status" value="1"/>
</dbReference>
<dbReference type="EMBL" id="FNQC01000024">
    <property type="protein sequence ID" value="SDZ55896.1"/>
    <property type="molecule type" value="Genomic_DNA"/>
</dbReference>
<dbReference type="InterPro" id="IPR032466">
    <property type="entry name" value="Metal_Hydrolase"/>
</dbReference>
<reference evidence="2 3" key="1">
    <citation type="submission" date="2016-10" db="EMBL/GenBank/DDBJ databases">
        <authorList>
            <person name="Varghese N."/>
            <person name="Submissions S."/>
        </authorList>
    </citation>
    <scope>NUCLEOTIDE SEQUENCE [LARGE SCALE GENOMIC DNA]</scope>
    <source>
        <strain evidence="2 3">DSM 17997</strain>
    </source>
</reference>
<dbReference type="PANTHER" id="PTHR46124:SF4">
    <property type="entry name" value="HYDROLASE TATD"/>
    <property type="match status" value="1"/>
</dbReference>
<dbReference type="InterPro" id="IPR015991">
    <property type="entry name" value="TatD/YcfH-like"/>
</dbReference>
<keyword evidence="3" id="KW-1185">Reference proteome</keyword>
<accession>A0A1H3U071</accession>